<gene>
    <name evidence="1" type="ORF">ACJDT4_02800</name>
</gene>
<name>A0ABW8T9W5_9CLOT</name>
<evidence type="ECO:0000313" key="2">
    <source>
        <dbReference type="Proteomes" id="UP001623592"/>
    </source>
</evidence>
<evidence type="ECO:0000313" key="1">
    <source>
        <dbReference type="EMBL" id="MFL0249336.1"/>
    </source>
</evidence>
<keyword evidence="2" id="KW-1185">Reference proteome</keyword>
<protein>
    <recommendedName>
        <fullName evidence="3">Hydrogenase maturation nickel metallochaperone HypA</fullName>
    </recommendedName>
</protein>
<dbReference type="Proteomes" id="UP001623592">
    <property type="component" value="Unassembled WGS sequence"/>
</dbReference>
<reference evidence="1 2" key="1">
    <citation type="submission" date="2024-11" db="EMBL/GenBank/DDBJ databases">
        <authorList>
            <person name="Heng Y.C."/>
            <person name="Lim A.C.H."/>
            <person name="Lee J.K.Y."/>
            <person name="Kittelmann S."/>
        </authorList>
    </citation>
    <scope>NUCLEOTIDE SEQUENCE [LARGE SCALE GENOMIC DNA]</scope>
    <source>
        <strain evidence="1 2">WILCCON 0114</strain>
    </source>
</reference>
<accession>A0ABW8T9W5</accession>
<proteinExistence type="predicted"/>
<dbReference type="EMBL" id="JBJIAA010000002">
    <property type="protein sequence ID" value="MFL0249336.1"/>
    <property type="molecule type" value="Genomic_DNA"/>
</dbReference>
<dbReference type="RefSeq" id="WP_406786007.1">
    <property type="nucleotide sequence ID" value="NZ_JBJIAA010000002.1"/>
</dbReference>
<sequence length="86" mass="9418">MHDTILLSKISQGLAECCKRGKIVKVSKMAVIVNKDSHINSNNLSEYLKSYNEDLIGTSTEIKIEIGDLPDETAIIKNIEGDLAEG</sequence>
<organism evidence="1 2">
    <name type="scientific">Clostridium neuense</name>
    <dbReference type="NCBI Taxonomy" id="1728934"/>
    <lineage>
        <taxon>Bacteria</taxon>
        <taxon>Bacillati</taxon>
        <taxon>Bacillota</taxon>
        <taxon>Clostridia</taxon>
        <taxon>Eubacteriales</taxon>
        <taxon>Clostridiaceae</taxon>
        <taxon>Clostridium</taxon>
    </lineage>
</organism>
<comment type="caution">
    <text evidence="1">The sequence shown here is derived from an EMBL/GenBank/DDBJ whole genome shotgun (WGS) entry which is preliminary data.</text>
</comment>
<evidence type="ECO:0008006" key="3">
    <source>
        <dbReference type="Google" id="ProtNLM"/>
    </source>
</evidence>